<dbReference type="AlphaFoldDB" id="A0A1F5KPA3"/>
<reference evidence="10 11" key="1">
    <citation type="journal article" date="2016" name="Nat. Commun.">
        <title>Thousands of microbial genomes shed light on interconnected biogeochemical processes in an aquifer system.</title>
        <authorList>
            <person name="Anantharaman K."/>
            <person name="Brown C.T."/>
            <person name="Hug L.A."/>
            <person name="Sharon I."/>
            <person name="Castelle C.J."/>
            <person name="Probst A.J."/>
            <person name="Thomas B.C."/>
            <person name="Singh A."/>
            <person name="Wilkins M.J."/>
            <person name="Karaoz U."/>
            <person name="Brodie E.L."/>
            <person name="Williams K.H."/>
            <person name="Hubbard S.S."/>
            <person name="Banfield J.F."/>
        </authorList>
    </citation>
    <scope>NUCLEOTIDE SEQUENCE [LARGE SCALE GENOMIC DNA]</scope>
</reference>
<evidence type="ECO:0000256" key="4">
    <source>
        <dbReference type="ARBA" id="ARBA00022692"/>
    </source>
</evidence>
<feature type="transmembrane region" description="Helical" evidence="8">
    <location>
        <begin position="271"/>
        <end position="297"/>
    </location>
</feature>
<keyword evidence="2" id="KW-0328">Glycosyltransferase</keyword>
<dbReference type="Gene3D" id="3.90.550.10">
    <property type="entry name" value="Spore Coat Polysaccharide Biosynthesis Protein SpsA, Chain A"/>
    <property type="match status" value="1"/>
</dbReference>
<evidence type="ECO:0000256" key="3">
    <source>
        <dbReference type="ARBA" id="ARBA00022679"/>
    </source>
</evidence>
<dbReference type="InterPro" id="IPR050256">
    <property type="entry name" value="Glycosyltransferase_2"/>
</dbReference>
<dbReference type="SUPFAM" id="SSF53448">
    <property type="entry name" value="Nucleotide-diphospho-sugar transferases"/>
    <property type="match status" value="1"/>
</dbReference>
<keyword evidence="5" id="KW-0448">Lipopolysaccharide biosynthesis</keyword>
<keyword evidence="7 8" id="KW-0472">Membrane</keyword>
<dbReference type="Proteomes" id="UP000178565">
    <property type="component" value="Unassembled WGS sequence"/>
</dbReference>
<name>A0A1F5KPA3_9BACT</name>
<dbReference type="GO" id="GO:0005886">
    <property type="term" value="C:plasma membrane"/>
    <property type="evidence" value="ECO:0007669"/>
    <property type="project" value="TreeGrafter"/>
</dbReference>
<evidence type="ECO:0000313" key="10">
    <source>
        <dbReference type="EMBL" id="OGE42674.1"/>
    </source>
</evidence>
<evidence type="ECO:0000256" key="5">
    <source>
        <dbReference type="ARBA" id="ARBA00022985"/>
    </source>
</evidence>
<dbReference type="InterPro" id="IPR001173">
    <property type="entry name" value="Glyco_trans_2-like"/>
</dbReference>
<dbReference type="Pfam" id="PF00535">
    <property type="entry name" value="Glycos_transf_2"/>
    <property type="match status" value="1"/>
</dbReference>
<dbReference type="CDD" id="cd04187">
    <property type="entry name" value="DPM1_like_bac"/>
    <property type="match status" value="1"/>
</dbReference>
<dbReference type="EMBL" id="MFDM01000023">
    <property type="protein sequence ID" value="OGE42674.1"/>
    <property type="molecule type" value="Genomic_DNA"/>
</dbReference>
<accession>A0A1F5KPA3</accession>
<keyword evidence="1" id="KW-1003">Cell membrane</keyword>
<evidence type="ECO:0000256" key="1">
    <source>
        <dbReference type="ARBA" id="ARBA00022475"/>
    </source>
</evidence>
<proteinExistence type="predicted"/>
<dbReference type="GO" id="GO:0009103">
    <property type="term" value="P:lipopolysaccharide biosynthetic process"/>
    <property type="evidence" value="ECO:0007669"/>
    <property type="project" value="UniProtKB-KW"/>
</dbReference>
<dbReference type="STRING" id="1797785.A3B45_00325"/>
<evidence type="ECO:0000259" key="9">
    <source>
        <dbReference type="Pfam" id="PF00535"/>
    </source>
</evidence>
<evidence type="ECO:0000313" key="11">
    <source>
        <dbReference type="Proteomes" id="UP000178565"/>
    </source>
</evidence>
<evidence type="ECO:0000256" key="6">
    <source>
        <dbReference type="ARBA" id="ARBA00022989"/>
    </source>
</evidence>
<gene>
    <name evidence="10" type="ORF">A3B45_00325</name>
</gene>
<dbReference type="PANTHER" id="PTHR48090">
    <property type="entry name" value="UNDECAPRENYL-PHOSPHATE 4-DEOXY-4-FORMAMIDO-L-ARABINOSE TRANSFERASE-RELATED"/>
    <property type="match status" value="1"/>
</dbReference>
<feature type="transmembrane region" description="Helical" evidence="8">
    <location>
        <begin position="235"/>
        <end position="259"/>
    </location>
</feature>
<keyword evidence="6 8" id="KW-1133">Transmembrane helix</keyword>
<sequence length="317" mass="36056">MYLSVIIPFFNEETNLAKLHEQLSEVLKKIGKKCEIIYVDDGSSDNSVGNLLSAFKKIKLTKFISIKLILLRRNFGQTSAISAGIDSARGEIVAFLDADLQNDPADLQLMLEKLDEGFDAVVGWRRNRQDVGMRVFLSIAANFLIRVFFHTPFHDLGCSLKVIKKDFLKDTRIYGESHRLISILLFWKGVKIAEIGVNHRRRIGGKSKYGYSRIFKLILDLITAKFLSSYGTKPAYVFGTFGILSLIVSFLLMLVVLYHKIFLAVYVHNNPLFIIAGFLIALGIQFILMGLLAELIVRTYFESQKKPIYEIKDIKVY</sequence>
<keyword evidence="3" id="KW-0808">Transferase</keyword>
<evidence type="ECO:0000256" key="2">
    <source>
        <dbReference type="ARBA" id="ARBA00022676"/>
    </source>
</evidence>
<comment type="caution">
    <text evidence="10">The sequence shown here is derived from an EMBL/GenBank/DDBJ whole genome shotgun (WGS) entry which is preliminary data.</text>
</comment>
<evidence type="ECO:0000256" key="7">
    <source>
        <dbReference type="ARBA" id="ARBA00023136"/>
    </source>
</evidence>
<evidence type="ECO:0000256" key="8">
    <source>
        <dbReference type="SAM" id="Phobius"/>
    </source>
</evidence>
<protein>
    <recommendedName>
        <fullName evidence="9">Glycosyltransferase 2-like domain-containing protein</fullName>
    </recommendedName>
</protein>
<feature type="domain" description="Glycosyltransferase 2-like" evidence="9">
    <location>
        <begin position="4"/>
        <end position="168"/>
    </location>
</feature>
<dbReference type="GO" id="GO:0099621">
    <property type="term" value="F:undecaprenyl-phosphate 4-deoxy-4-formamido-L-arabinose transferase activity"/>
    <property type="evidence" value="ECO:0007669"/>
    <property type="project" value="TreeGrafter"/>
</dbReference>
<organism evidence="10 11">
    <name type="scientific">Candidatus Daviesbacteria bacterium RIFCSPLOWO2_01_FULL_39_12</name>
    <dbReference type="NCBI Taxonomy" id="1797785"/>
    <lineage>
        <taxon>Bacteria</taxon>
        <taxon>Candidatus Daviesiibacteriota</taxon>
    </lineage>
</organism>
<keyword evidence="4 8" id="KW-0812">Transmembrane</keyword>
<dbReference type="InterPro" id="IPR029044">
    <property type="entry name" value="Nucleotide-diphossugar_trans"/>
</dbReference>
<dbReference type="PANTHER" id="PTHR48090:SF3">
    <property type="entry name" value="UNDECAPRENYL-PHOSPHATE 4-DEOXY-4-FORMAMIDO-L-ARABINOSE TRANSFERASE"/>
    <property type="match status" value="1"/>
</dbReference>